<dbReference type="InterPro" id="IPR036871">
    <property type="entry name" value="PX_dom_sf"/>
</dbReference>
<reference evidence="3 4" key="1">
    <citation type="submission" date="2024-04" db="EMBL/GenBank/DDBJ databases">
        <title>Tritrichomonas musculus Genome.</title>
        <authorList>
            <person name="Alves-Ferreira E."/>
            <person name="Grigg M."/>
            <person name="Lorenzi H."/>
            <person name="Galac M."/>
        </authorList>
    </citation>
    <scope>NUCLEOTIDE SEQUENCE [LARGE SCALE GENOMIC DNA]</scope>
    <source>
        <strain evidence="3 4">EAF2021</strain>
    </source>
</reference>
<dbReference type="SMART" id="SM00312">
    <property type="entry name" value="PX"/>
    <property type="match status" value="1"/>
</dbReference>
<keyword evidence="4" id="KW-1185">Reference proteome</keyword>
<protein>
    <submittedName>
        <fullName evidence="3">Sorting nexin-29</fullName>
    </submittedName>
</protein>
<dbReference type="Gene3D" id="3.30.1520.10">
    <property type="entry name" value="Phox-like domain"/>
    <property type="match status" value="1"/>
</dbReference>
<comment type="caution">
    <text evidence="3">The sequence shown here is derived from an EMBL/GenBank/DDBJ whole genome shotgun (WGS) entry which is preliminary data.</text>
</comment>
<evidence type="ECO:0000313" key="3">
    <source>
        <dbReference type="EMBL" id="KAK8860702.1"/>
    </source>
</evidence>
<evidence type="ECO:0000313" key="4">
    <source>
        <dbReference type="Proteomes" id="UP001470230"/>
    </source>
</evidence>
<dbReference type="InterPro" id="IPR001683">
    <property type="entry name" value="PX_dom"/>
</dbReference>
<dbReference type="CDD" id="cd06093">
    <property type="entry name" value="PX_domain"/>
    <property type="match status" value="1"/>
</dbReference>
<proteinExistence type="predicted"/>
<dbReference type="SUPFAM" id="SSF64268">
    <property type="entry name" value="PX domain"/>
    <property type="match status" value="1"/>
</dbReference>
<dbReference type="EMBL" id="JAPFFF010000018">
    <property type="protein sequence ID" value="KAK8860702.1"/>
    <property type="molecule type" value="Genomic_DNA"/>
</dbReference>
<evidence type="ECO:0000313" key="2">
    <source>
        <dbReference type="EMBL" id="KAK8835092.1"/>
    </source>
</evidence>
<evidence type="ECO:0000259" key="1">
    <source>
        <dbReference type="PROSITE" id="PS50195"/>
    </source>
</evidence>
<gene>
    <name evidence="3" type="ORF">M9Y10_012367</name>
    <name evidence="2" type="ORF">M9Y10_018102</name>
</gene>
<dbReference type="EMBL" id="JAPFFF010000237">
    <property type="protein sequence ID" value="KAK8835092.1"/>
    <property type="molecule type" value="Genomic_DNA"/>
</dbReference>
<dbReference type="Proteomes" id="UP001470230">
    <property type="component" value="Unassembled WGS sequence"/>
</dbReference>
<organism evidence="3 4">
    <name type="scientific">Tritrichomonas musculus</name>
    <dbReference type="NCBI Taxonomy" id="1915356"/>
    <lineage>
        <taxon>Eukaryota</taxon>
        <taxon>Metamonada</taxon>
        <taxon>Parabasalia</taxon>
        <taxon>Tritrichomonadida</taxon>
        <taxon>Tritrichomonadidae</taxon>
        <taxon>Tritrichomonas</taxon>
    </lineage>
</organism>
<dbReference type="Pfam" id="PF00787">
    <property type="entry name" value="PX"/>
    <property type="match status" value="1"/>
</dbReference>
<accession>A0ABR2ICB4</accession>
<feature type="domain" description="PX" evidence="1">
    <location>
        <begin position="25"/>
        <end position="142"/>
    </location>
</feature>
<sequence>MTNAKITPLSSMPSVKQAQLQSATVVPKMYLSIENSELDKTLNCIIYIIEVGILIGQNVHTHQVHKRYSALNQFDDLVRPVFYDNRNLQPFPPKKVFGNKDAEFIAHRAQALQNYVLSLLRVPGMVETPAFIRFFEIDSNLLNHA</sequence>
<name>A0ABR2ICB4_9EUKA</name>
<dbReference type="PROSITE" id="PS50195">
    <property type="entry name" value="PX"/>
    <property type="match status" value="1"/>
</dbReference>